<feature type="region of interest" description="Disordered" evidence="2">
    <location>
        <begin position="131"/>
        <end position="160"/>
    </location>
</feature>
<name>G0U0M0_TRYVY</name>
<dbReference type="SMART" id="SM00360">
    <property type="entry name" value="RRM"/>
    <property type="match status" value="1"/>
</dbReference>
<dbReference type="PANTHER" id="PTHR48037:SF1">
    <property type="entry name" value="RRM DOMAIN-CONTAINING PROTEIN"/>
    <property type="match status" value="1"/>
</dbReference>
<dbReference type="InterPro" id="IPR035979">
    <property type="entry name" value="RBD_domain_sf"/>
</dbReference>
<dbReference type="PROSITE" id="PS50102">
    <property type="entry name" value="RRM"/>
    <property type="match status" value="1"/>
</dbReference>
<gene>
    <name evidence="4" type="ORF">TVY486_0802280</name>
</gene>
<dbReference type="EMBL" id="HE573024">
    <property type="protein sequence ID" value="CCC49619.1"/>
    <property type="molecule type" value="Genomic_DNA"/>
</dbReference>
<dbReference type="PANTHER" id="PTHR48037">
    <property type="entry name" value="ATPASE E1"/>
    <property type="match status" value="1"/>
</dbReference>
<organism evidence="4">
    <name type="scientific">Trypanosoma vivax (strain Y486)</name>
    <dbReference type="NCBI Taxonomy" id="1055687"/>
    <lineage>
        <taxon>Eukaryota</taxon>
        <taxon>Discoba</taxon>
        <taxon>Euglenozoa</taxon>
        <taxon>Kinetoplastea</taxon>
        <taxon>Metakinetoplastina</taxon>
        <taxon>Trypanosomatida</taxon>
        <taxon>Trypanosomatidae</taxon>
        <taxon>Trypanosoma</taxon>
        <taxon>Duttonella</taxon>
    </lineage>
</organism>
<evidence type="ECO:0000313" key="4">
    <source>
        <dbReference type="EMBL" id="CCC49619.1"/>
    </source>
</evidence>
<dbReference type="Gene3D" id="3.30.70.330">
    <property type="match status" value="1"/>
</dbReference>
<accession>G0U0M0</accession>
<keyword evidence="1" id="KW-0694">RNA-binding</keyword>
<dbReference type="Pfam" id="PF00076">
    <property type="entry name" value="RRM_1"/>
    <property type="match status" value="1"/>
</dbReference>
<dbReference type="InterPro" id="IPR000504">
    <property type="entry name" value="RRM_dom"/>
</dbReference>
<dbReference type="InterPro" id="IPR012677">
    <property type="entry name" value="Nucleotide-bd_a/b_plait_sf"/>
</dbReference>
<reference evidence="4" key="1">
    <citation type="journal article" date="2012" name="Proc. Natl. Acad. Sci. U.S.A.">
        <title>Antigenic diversity is generated by distinct evolutionary mechanisms in African trypanosome species.</title>
        <authorList>
            <person name="Jackson A.P."/>
            <person name="Berry A."/>
            <person name="Aslett M."/>
            <person name="Allison H.C."/>
            <person name="Burton P."/>
            <person name="Vavrova-Anderson J."/>
            <person name="Brown R."/>
            <person name="Browne H."/>
            <person name="Corton N."/>
            <person name="Hauser H."/>
            <person name="Gamble J."/>
            <person name="Gilderthorp R."/>
            <person name="Marcello L."/>
            <person name="McQuillan J."/>
            <person name="Otto T.D."/>
            <person name="Quail M.A."/>
            <person name="Sanders M.J."/>
            <person name="van Tonder A."/>
            <person name="Ginger M.L."/>
            <person name="Field M.C."/>
            <person name="Barry J.D."/>
            <person name="Hertz-Fowler C."/>
            <person name="Berriman M."/>
        </authorList>
    </citation>
    <scope>NUCLEOTIDE SEQUENCE</scope>
    <source>
        <strain evidence="4">Y486</strain>
    </source>
</reference>
<evidence type="ECO:0000256" key="1">
    <source>
        <dbReference type="PROSITE-ProRule" id="PRU00176"/>
    </source>
</evidence>
<protein>
    <submittedName>
        <fullName evidence="4">Putative RNA-binding protein RBP10</fullName>
    </submittedName>
</protein>
<evidence type="ECO:0000256" key="2">
    <source>
        <dbReference type="SAM" id="MobiDB-lite"/>
    </source>
</evidence>
<dbReference type="GO" id="GO:0003723">
    <property type="term" value="F:RNA binding"/>
    <property type="evidence" value="ECO:0007669"/>
    <property type="project" value="UniProtKB-UniRule"/>
</dbReference>
<sequence length="301" mass="32049">MSGETTPMETQPHLLLDETTNSSLWSGTSSPSNPSLSRAELVSAIQRRNVYVSGLPETFSAADFRQLCQKFGRVEASKLCVDGKCRPTKGYGFALFFEEVGAMKCIQGLNGHPLNSGRPLQARLADHAATPAPLDPTSAHPPISRVRAAGSGRWPSRPGSVSLGNSGALLDASFLRASNMSISREDMSPHQFSVAPIMVQPTTAPASVHSPLTQSHAQTPDQGTPVGYSLSPFPPAAGCMPLATQYVAQQPMGVPIFVAVPPSVPSNMTQQLVMPATMVTQSNYMPHLHQSVMYTPSGHME</sequence>
<feature type="domain" description="RRM" evidence="3">
    <location>
        <begin position="48"/>
        <end position="127"/>
    </location>
</feature>
<dbReference type="SUPFAM" id="SSF54928">
    <property type="entry name" value="RNA-binding domain, RBD"/>
    <property type="match status" value="1"/>
</dbReference>
<dbReference type="AlphaFoldDB" id="G0U0M0"/>
<dbReference type="VEuPathDB" id="TriTrypDB:TvY486_0802280"/>
<proteinExistence type="predicted"/>
<evidence type="ECO:0000259" key="3">
    <source>
        <dbReference type="PROSITE" id="PS50102"/>
    </source>
</evidence>